<keyword evidence="6" id="KW-1185">Reference proteome</keyword>
<dbReference type="InParanoid" id="A0A177C4G6"/>
<dbReference type="SMART" id="SM00320">
    <property type="entry name" value="WD40"/>
    <property type="match status" value="2"/>
</dbReference>
<dbReference type="STRING" id="1460663.A0A177C4G6"/>
<organism evidence="5 6">
    <name type="scientific">Paraphaeosphaeria sporulosa</name>
    <dbReference type="NCBI Taxonomy" id="1460663"/>
    <lineage>
        <taxon>Eukaryota</taxon>
        <taxon>Fungi</taxon>
        <taxon>Dikarya</taxon>
        <taxon>Ascomycota</taxon>
        <taxon>Pezizomycotina</taxon>
        <taxon>Dothideomycetes</taxon>
        <taxon>Pleosporomycetidae</taxon>
        <taxon>Pleosporales</taxon>
        <taxon>Massarineae</taxon>
        <taxon>Didymosphaeriaceae</taxon>
        <taxon>Paraphaeosphaeria</taxon>
    </lineage>
</organism>
<gene>
    <name evidence="5" type="ORF">CC84DRAFT_1220720</name>
</gene>
<evidence type="ECO:0000256" key="4">
    <source>
        <dbReference type="ARBA" id="ARBA00025740"/>
    </source>
</evidence>
<dbReference type="SUPFAM" id="SSF50978">
    <property type="entry name" value="WD40 repeat-like"/>
    <property type="match status" value="1"/>
</dbReference>
<keyword evidence="3" id="KW-0677">Repeat</keyword>
<sequence>MNTRPVLDPTQQPFALAAAFNENNTFFSVAHEHGFKVFRAATCEAKIGRDLSGGLGCADMVGTTNFIILAGGGRSPHFPSNKIQIWNDQIQQVSGSLELKAPVLRVRATKEFLVVVLPYQVVAYRMGNPAQKIHTYETAENPFGLCSFEKNIVAMPGAQAGQVRLVRLVDGNLNPRVTLINAHTGHLRAVALNKTADKVATASEKGTIIRLYAVESGTKLGEFRRGIDEAAVFSIAFSPCDSMLAVTSDKSTVHVFDLPNGVQTKTDIDPKKHKYGIFSKIPFLPGPLSDTYSSASTRFEMGDEMGGWSSQSKAATKEVLSKFSPERVPTKGLLGWISNNEFLIIGAGQDARWEKFEVAVDESNNKYIQRKAWKRYLV</sequence>
<accession>A0A177C4G6</accession>
<dbReference type="EMBL" id="KV441556">
    <property type="protein sequence ID" value="OAG02395.1"/>
    <property type="molecule type" value="Genomic_DNA"/>
</dbReference>
<dbReference type="GeneID" id="28766679"/>
<dbReference type="RefSeq" id="XP_018032760.1">
    <property type="nucleotide sequence ID" value="XM_018183193.1"/>
</dbReference>
<dbReference type="FunCoup" id="A0A177C4G6">
    <property type="interactions" value="386"/>
</dbReference>
<reference evidence="5 6" key="1">
    <citation type="submission" date="2016-05" db="EMBL/GenBank/DDBJ databases">
        <title>Comparative analysis of secretome profiles of manganese(II)-oxidizing ascomycete fungi.</title>
        <authorList>
            <consortium name="DOE Joint Genome Institute"/>
            <person name="Zeiner C.A."/>
            <person name="Purvine S.O."/>
            <person name="Zink E.M."/>
            <person name="Wu S."/>
            <person name="Pasa-Tolic L."/>
            <person name="Chaput D.L."/>
            <person name="Haridas S."/>
            <person name="Grigoriev I.V."/>
            <person name="Santelli C.M."/>
            <person name="Hansel C.M."/>
        </authorList>
    </citation>
    <scope>NUCLEOTIDE SEQUENCE [LARGE SCALE GENOMIC DNA]</scope>
    <source>
        <strain evidence="5 6">AP3s5-JAC2a</strain>
    </source>
</reference>
<evidence type="ECO:0000313" key="5">
    <source>
        <dbReference type="EMBL" id="OAG02395.1"/>
    </source>
</evidence>
<dbReference type="Pfam" id="PF21032">
    <property type="entry name" value="PROPPIN"/>
    <property type="match status" value="1"/>
</dbReference>
<dbReference type="InterPro" id="IPR036322">
    <property type="entry name" value="WD40_repeat_dom_sf"/>
</dbReference>
<evidence type="ECO:0000313" key="6">
    <source>
        <dbReference type="Proteomes" id="UP000077069"/>
    </source>
</evidence>
<comment type="subcellular location">
    <subcellularLocation>
        <location evidence="1">Vacuole membrane</location>
        <topology evidence="1">Peripheral membrane protein</topology>
    </subcellularLocation>
</comment>
<dbReference type="AlphaFoldDB" id="A0A177C4G6"/>
<dbReference type="Proteomes" id="UP000077069">
    <property type="component" value="Unassembled WGS sequence"/>
</dbReference>
<dbReference type="GO" id="GO:0005774">
    <property type="term" value="C:vacuolar membrane"/>
    <property type="evidence" value="ECO:0007669"/>
    <property type="project" value="UniProtKB-SubCell"/>
</dbReference>
<name>A0A177C4G6_9PLEO</name>
<dbReference type="Gene3D" id="2.130.10.10">
    <property type="entry name" value="YVTN repeat-like/Quinoprotein amine dehydrogenase"/>
    <property type="match status" value="1"/>
</dbReference>
<evidence type="ECO:0000256" key="2">
    <source>
        <dbReference type="ARBA" id="ARBA00022574"/>
    </source>
</evidence>
<comment type="similarity">
    <text evidence="4">Belongs to the WD repeat PROPPIN family.</text>
</comment>
<dbReference type="InterPro" id="IPR015943">
    <property type="entry name" value="WD40/YVTN_repeat-like_dom_sf"/>
</dbReference>
<dbReference type="OrthoDB" id="1667587at2759"/>
<evidence type="ECO:0000256" key="3">
    <source>
        <dbReference type="ARBA" id="ARBA00022737"/>
    </source>
</evidence>
<dbReference type="InterPro" id="IPR048720">
    <property type="entry name" value="PROPPIN"/>
</dbReference>
<proteinExistence type="inferred from homology"/>
<evidence type="ECO:0000256" key="1">
    <source>
        <dbReference type="ARBA" id="ARBA00004148"/>
    </source>
</evidence>
<protein>
    <submittedName>
        <fullName evidence="5">Uncharacterized protein</fullName>
    </submittedName>
</protein>
<dbReference type="InterPro" id="IPR001680">
    <property type="entry name" value="WD40_rpt"/>
</dbReference>
<dbReference type="PANTHER" id="PTHR11227">
    <property type="entry name" value="WD-REPEAT PROTEIN INTERACTING WITH PHOSPHOINOSIDES WIPI -RELATED"/>
    <property type="match status" value="1"/>
</dbReference>
<keyword evidence="2" id="KW-0853">WD repeat</keyword>